<feature type="binding site" evidence="11">
    <location>
        <position position="234"/>
    </location>
    <ligand>
        <name>substrate</name>
    </ligand>
</feature>
<evidence type="ECO:0000256" key="9">
    <source>
        <dbReference type="ARBA" id="ARBA00033102"/>
    </source>
</evidence>
<evidence type="ECO:0000256" key="11">
    <source>
        <dbReference type="PIRSR" id="PIRSR006250-1"/>
    </source>
</evidence>
<evidence type="ECO:0000256" key="6">
    <source>
        <dbReference type="ARBA" id="ARBA00022642"/>
    </source>
</evidence>
<accession>A0AAU8BL37</accession>
<evidence type="ECO:0000313" key="14">
    <source>
        <dbReference type="EMBL" id="XCD16514.1"/>
    </source>
</evidence>
<dbReference type="RefSeq" id="WP_353497781.1">
    <property type="nucleotide sequence ID" value="NZ_CP115920.1"/>
</dbReference>
<evidence type="ECO:0000259" key="13">
    <source>
        <dbReference type="Pfam" id="PF02749"/>
    </source>
</evidence>
<keyword evidence="6" id="KW-0662">Pyridine nucleotide biosynthesis</keyword>
<dbReference type="KEGG" id="vck:PG915_02820"/>
<dbReference type="SUPFAM" id="SSF54675">
    <property type="entry name" value="Nicotinate/Quinolinate PRTase N-terminal domain-like"/>
    <property type="match status" value="1"/>
</dbReference>
<keyword evidence="7 10" id="KW-0328">Glycosyltransferase</keyword>
<proteinExistence type="inferred from homology"/>
<dbReference type="EC" id="2.4.2.19" evidence="4"/>
<feature type="domain" description="Quinolinate phosphoribosyl transferase N-terminal" evidence="13">
    <location>
        <begin position="39"/>
        <end position="127"/>
    </location>
</feature>
<keyword evidence="8 10" id="KW-0808">Transferase</keyword>
<dbReference type="AlphaFoldDB" id="A0AAU8BL37"/>
<comment type="similarity">
    <text evidence="3 10">Belongs to the NadC/ModD family.</text>
</comment>
<dbReference type="GO" id="GO:0034213">
    <property type="term" value="P:quinolinate catabolic process"/>
    <property type="evidence" value="ECO:0007669"/>
    <property type="project" value="TreeGrafter"/>
</dbReference>
<sequence length="296" mass="32226">MKNTHNSQERLEYLKQQLPSEITRAVADTLREDLGGTLDVTTDITASLIPADSQNVATIITREHGVFCGQMWADEVFKQLGGEVSIEWHVQDGDKVEPNQVLCTLTGPARTLLTGERNAMNFIQTLSGCATVTAKYAAKIAHTECRLLDTRKTIPGLRSALKYAVACGGGFNHRIGVFDAYLIKENHIIACGGITKAIETAKQLNPGKPVEVETESLEELQQAIDAGADIIMLDNFTTDMMRKAVEINAGRAALENSGNVTLNTIAEFAETGVDYISVGALTKHLKAMDLSMRFKD</sequence>
<dbReference type="PIRSF" id="PIRSF006250">
    <property type="entry name" value="NadC_ModD"/>
    <property type="match status" value="1"/>
</dbReference>
<dbReference type="InterPro" id="IPR013785">
    <property type="entry name" value="Aldolase_TIM"/>
</dbReference>
<feature type="binding site" evidence="11">
    <location>
        <begin position="257"/>
        <end position="259"/>
    </location>
    <ligand>
        <name>substrate</name>
    </ligand>
</feature>
<evidence type="ECO:0000256" key="2">
    <source>
        <dbReference type="ARBA" id="ARBA00004893"/>
    </source>
</evidence>
<feature type="binding site" evidence="11">
    <location>
        <position position="117"/>
    </location>
    <ligand>
        <name>substrate</name>
    </ligand>
</feature>
<feature type="binding site" evidence="11">
    <location>
        <position position="213"/>
    </location>
    <ligand>
        <name>substrate</name>
    </ligand>
</feature>
<name>A0AAU8BL37_9VIBR</name>
<reference evidence="14" key="1">
    <citation type="submission" date="2023-01" db="EMBL/GenBank/DDBJ databases">
        <title>Vibrio sp. CB1-14 genome sequencing.</title>
        <authorList>
            <person name="Otstavnykh N."/>
            <person name="Isaeva M."/>
            <person name="Meleshko D."/>
        </authorList>
    </citation>
    <scope>NUCLEOTIDE SEQUENCE</scope>
    <source>
        <strain evidence="14">CB1-14</strain>
    </source>
</reference>
<dbReference type="GO" id="GO:0009435">
    <property type="term" value="P:NAD+ biosynthetic process"/>
    <property type="evidence" value="ECO:0007669"/>
    <property type="project" value="InterPro"/>
</dbReference>
<dbReference type="InterPro" id="IPR002638">
    <property type="entry name" value="Quinolinate_PRibosylTrfase_C"/>
</dbReference>
<evidence type="ECO:0000256" key="8">
    <source>
        <dbReference type="ARBA" id="ARBA00022679"/>
    </source>
</evidence>
<dbReference type="InterPro" id="IPR036068">
    <property type="entry name" value="Nicotinate_pribotase-like_C"/>
</dbReference>
<dbReference type="Gene3D" id="3.20.20.70">
    <property type="entry name" value="Aldolase class I"/>
    <property type="match status" value="1"/>
</dbReference>
<feature type="domain" description="Quinolinate phosphoribosyl transferase C-terminal" evidence="12">
    <location>
        <begin position="130"/>
        <end position="293"/>
    </location>
</feature>
<dbReference type="FunFam" id="3.20.20.70:FF:000030">
    <property type="entry name" value="Nicotinate-nucleotide pyrophosphorylase, carboxylating"/>
    <property type="match status" value="1"/>
</dbReference>
<comment type="pathway">
    <text evidence="2">Cofactor biosynthesis; NAD(+) biosynthesis; nicotinate D-ribonucleotide from quinolinate: step 1/1.</text>
</comment>
<feature type="binding site" evidence="11">
    <location>
        <position position="174"/>
    </location>
    <ligand>
        <name>substrate</name>
    </ligand>
</feature>
<evidence type="ECO:0000256" key="5">
    <source>
        <dbReference type="ARBA" id="ARBA00020990"/>
    </source>
</evidence>
<evidence type="ECO:0000256" key="10">
    <source>
        <dbReference type="PIRNR" id="PIRNR006250"/>
    </source>
</evidence>
<dbReference type="NCBIfam" id="TIGR00078">
    <property type="entry name" value="nadC"/>
    <property type="match status" value="1"/>
</dbReference>
<feature type="binding site" evidence="11">
    <location>
        <begin position="150"/>
        <end position="152"/>
    </location>
    <ligand>
        <name>substrate</name>
    </ligand>
</feature>
<comment type="function">
    <text evidence="1">Involved in the catabolism of quinolinic acid (QA).</text>
</comment>
<dbReference type="FunFam" id="3.90.1170.20:FF:000002">
    <property type="entry name" value="Nicotinate-nucleotide pyrophosphorylase [carboxylating]"/>
    <property type="match status" value="1"/>
</dbReference>
<dbReference type="GO" id="GO:0004514">
    <property type="term" value="F:nicotinate-nucleotide diphosphorylase (carboxylating) activity"/>
    <property type="evidence" value="ECO:0007669"/>
    <property type="project" value="UniProtKB-EC"/>
</dbReference>
<dbReference type="Pfam" id="PF01729">
    <property type="entry name" value="QRPTase_C"/>
    <property type="match status" value="1"/>
</dbReference>
<evidence type="ECO:0000256" key="1">
    <source>
        <dbReference type="ARBA" id="ARBA00003237"/>
    </source>
</evidence>
<dbReference type="InterPro" id="IPR022412">
    <property type="entry name" value="Quinolinate_PRibosylTrfase_N"/>
</dbReference>
<evidence type="ECO:0000259" key="12">
    <source>
        <dbReference type="Pfam" id="PF01729"/>
    </source>
</evidence>
<gene>
    <name evidence="14" type="primary">nadC</name>
    <name evidence="14" type="ORF">PG915_02820</name>
</gene>
<feature type="binding site" evidence="11">
    <location>
        <position position="184"/>
    </location>
    <ligand>
        <name>substrate</name>
    </ligand>
</feature>
<dbReference type="Pfam" id="PF02749">
    <property type="entry name" value="QRPTase_N"/>
    <property type="match status" value="1"/>
</dbReference>
<dbReference type="InterPro" id="IPR037128">
    <property type="entry name" value="Quinolinate_PRibosylTase_N_sf"/>
</dbReference>
<dbReference type="SUPFAM" id="SSF51690">
    <property type="entry name" value="Nicotinate/Quinolinate PRTase C-terminal domain-like"/>
    <property type="match status" value="1"/>
</dbReference>
<dbReference type="CDD" id="cd01572">
    <property type="entry name" value="QPRTase"/>
    <property type="match status" value="1"/>
</dbReference>
<dbReference type="InterPro" id="IPR027277">
    <property type="entry name" value="NadC/ModD"/>
</dbReference>
<evidence type="ECO:0000256" key="4">
    <source>
        <dbReference type="ARBA" id="ARBA00011944"/>
    </source>
</evidence>
<dbReference type="EMBL" id="CP115920">
    <property type="protein sequence ID" value="XCD16514.1"/>
    <property type="molecule type" value="Genomic_DNA"/>
</dbReference>
<dbReference type="Gene3D" id="3.90.1170.20">
    <property type="entry name" value="Quinolinate phosphoribosyl transferase, N-terminal domain"/>
    <property type="match status" value="1"/>
</dbReference>
<protein>
    <recommendedName>
        <fullName evidence="5">Nicotinate-nucleotide pyrophosphorylase [carboxylating]</fullName>
        <ecNumber evidence="4">2.4.2.19</ecNumber>
    </recommendedName>
    <alternativeName>
        <fullName evidence="9">Quinolinate phosphoribosyltransferase [decarboxylating]</fullName>
    </alternativeName>
</protein>
<organism evidence="14">
    <name type="scientific">Vibrio chaetopteri</name>
    <dbReference type="NCBI Taxonomy" id="3016528"/>
    <lineage>
        <taxon>Bacteria</taxon>
        <taxon>Pseudomonadati</taxon>
        <taxon>Pseudomonadota</taxon>
        <taxon>Gammaproteobacteria</taxon>
        <taxon>Vibrionales</taxon>
        <taxon>Vibrionaceae</taxon>
        <taxon>Vibrio</taxon>
    </lineage>
</organism>
<evidence type="ECO:0000256" key="3">
    <source>
        <dbReference type="ARBA" id="ARBA00009400"/>
    </source>
</evidence>
<dbReference type="PANTHER" id="PTHR32179">
    <property type="entry name" value="NICOTINATE-NUCLEOTIDE PYROPHOSPHORYLASE [CARBOXYLATING]"/>
    <property type="match status" value="1"/>
</dbReference>
<dbReference type="InterPro" id="IPR004393">
    <property type="entry name" value="NadC"/>
</dbReference>
<dbReference type="GO" id="GO:0005737">
    <property type="term" value="C:cytoplasm"/>
    <property type="evidence" value="ECO:0007669"/>
    <property type="project" value="TreeGrafter"/>
</dbReference>
<dbReference type="PANTHER" id="PTHR32179:SF3">
    <property type="entry name" value="NICOTINATE-NUCLEOTIDE PYROPHOSPHORYLASE [CARBOXYLATING]"/>
    <property type="match status" value="1"/>
</dbReference>
<feature type="binding site" evidence="11">
    <location>
        <begin position="278"/>
        <end position="280"/>
    </location>
    <ligand>
        <name>substrate</name>
    </ligand>
</feature>
<evidence type="ECO:0000256" key="7">
    <source>
        <dbReference type="ARBA" id="ARBA00022676"/>
    </source>
</evidence>